<evidence type="ECO:0000256" key="4">
    <source>
        <dbReference type="ARBA" id="ARBA00022989"/>
    </source>
</evidence>
<evidence type="ECO:0000256" key="3">
    <source>
        <dbReference type="ARBA" id="ARBA00022692"/>
    </source>
</evidence>
<dbReference type="AlphaFoldDB" id="A0A1F6BF84"/>
<dbReference type="STRING" id="1798401.A2363_03425"/>
<evidence type="ECO:0000313" key="7">
    <source>
        <dbReference type="Proteomes" id="UP000176186"/>
    </source>
</evidence>
<dbReference type="PANTHER" id="PTHR34478">
    <property type="entry name" value="PROTEIN LEMA"/>
    <property type="match status" value="1"/>
</dbReference>
<evidence type="ECO:0000313" key="6">
    <source>
        <dbReference type="EMBL" id="OGG35550.1"/>
    </source>
</evidence>
<keyword evidence="4" id="KW-1133">Transmembrane helix</keyword>
<dbReference type="PANTHER" id="PTHR34478:SF2">
    <property type="entry name" value="MEMBRANE PROTEIN"/>
    <property type="match status" value="1"/>
</dbReference>
<dbReference type="Pfam" id="PF04011">
    <property type="entry name" value="LemA"/>
    <property type="match status" value="1"/>
</dbReference>
<dbReference type="InterPro" id="IPR023353">
    <property type="entry name" value="LemA-like_dom_sf"/>
</dbReference>
<comment type="similarity">
    <text evidence="2">Belongs to the LemA family.</text>
</comment>
<dbReference type="InterPro" id="IPR007156">
    <property type="entry name" value="MamQ_LemA"/>
</dbReference>
<protein>
    <recommendedName>
        <fullName evidence="8">LemA family protein</fullName>
    </recommendedName>
</protein>
<evidence type="ECO:0000256" key="2">
    <source>
        <dbReference type="ARBA" id="ARBA00008854"/>
    </source>
</evidence>
<accession>A0A1F6BF84</accession>
<proteinExistence type="inferred from homology"/>
<keyword evidence="5" id="KW-0472">Membrane</keyword>
<evidence type="ECO:0000256" key="1">
    <source>
        <dbReference type="ARBA" id="ARBA00004167"/>
    </source>
</evidence>
<dbReference type="Proteomes" id="UP000176186">
    <property type="component" value="Unassembled WGS sequence"/>
</dbReference>
<dbReference type="SUPFAM" id="SSF140478">
    <property type="entry name" value="LemA-like"/>
    <property type="match status" value="1"/>
</dbReference>
<evidence type="ECO:0008006" key="8">
    <source>
        <dbReference type="Google" id="ProtNLM"/>
    </source>
</evidence>
<sequence length="184" mass="20571">MNMLYVVGGAILLLAVYIWSLYNGLVALKTQIEEAWSQIDVQLKRRADLIPNLVQTVKGYAKHEKTIMDSVTRARASMLSAKSLDAKAKASDALSGALGKLLAIAENYPQLKANDSFIQLQKELSDTEDKVAYSRQYFNSSVLEFNTKIRTFPNTLVNEILGFPEKEFFGATAEERKAVKVNFE</sequence>
<keyword evidence="3" id="KW-0812">Transmembrane</keyword>
<comment type="caution">
    <text evidence="6">The sequence shown here is derived from an EMBL/GenBank/DDBJ whole genome shotgun (WGS) entry which is preliminary data.</text>
</comment>
<reference evidence="6 7" key="1">
    <citation type="journal article" date="2016" name="Nat. Commun.">
        <title>Thousands of microbial genomes shed light on interconnected biogeochemical processes in an aquifer system.</title>
        <authorList>
            <person name="Anantharaman K."/>
            <person name="Brown C.T."/>
            <person name="Hug L.A."/>
            <person name="Sharon I."/>
            <person name="Castelle C.J."/>
            <person name="Probst A.J."/>
            <person name="Thomas B.C."/>
            <person name="Singh A."/>
            <person name="Wilkins M.J."/>
            <person name="Karaoz U."/>
            <person name="Brodie E.L."/>
            <person name="Williams K.H."/>
            <person name="Hubbard S.S."/>
            <person name="Banfield J.F."/>
        </authorList>
    </citation>
    <scope>NUCLEOTIDE SEQUENCE [LARGE SCALE GENOMIC DNA]</scope>
</reference>
<dbReference type="GO" id="GO:0016020">
    <property type="term" value="C:membrane"/>
    <property type="evidence" value="ECO:0007669"/>
    <property type="project" value="UniProtKB-SubCell"/>
</dbReference>
<dbReference type="EMBL" id="MFKE01000013">
    <property type="protein sequence ID" value="OGG35550.1"/>
    <property type="molecule type" value="Genomic_DNA"/>
</dbReference>
<dbReference type="Gene3D" id="1.20.1440.20">
    <property type="entry name" value="LemA-like domain"/>
    <property type="match status" value="1"/>
</dbReference>
<comment type="subcellular location">
    <subcellularLocation>
        <location evidence="1">Membrane</location>
        <topology evidence="1">Single-pass membrane protein</topology>
    </subcellularLocation>
</comment>
<name>A0A1F6BF84_9BACT</name>
<evidence type="ECO:0000256" key="5">
    <source>
        <dbReference type="ARBA" id="ARBA00023136"/>
    </source>
</evidence>
<gene>
    <name evidence="6" type="ORF">A2363_03425</name>
</gene>
<organism evidence="6 7">
    <name type="scientific">Candidatus Gottesmanbacteria bacterium RIFOXYB1_FULL_47_11</name>
    <dbReference type="NCBI Taxonomy" id="1798401"/>
    <lineage>
        <taxon>Bacteria</taxon>
        <taxon>Candidatus Gottesmaniibacteriota</taxon>
    </lineage>
</organism>